<gene>
    <name evidence="2" type="ORF">CFO_g40</name>
</gene>
<evidence type="ECO:0000313" key="3">
    <source>
        <dbReference type="Proteomes" id="UP000034841"/>
    </source>
</evidence>
<feature type="compositionally biased region" description="Basic and acidic residues" evidence="1">
    <location>
        <begin position="266"/>
        <end position="279"/>
    </location>
</feature>
<dbReference type="InterPro" id="IPR052973">
    <property type="entry name" value="Fungal_sec-metab_reg_TF"/>
</dbReference>
<dbReference type="AlphaFoldDB" id="A0A0F8D4M5"/>
<sequence>MGRKPNPLILEFFQRGPKLADNSNRYPHTCKLCGEDFPKGRIDSLTGHITKSGKCPAISETERINACLTLHGIPSVPPVAERLSTGVTAHNAVDVASATDTILAQQWSALEALAEASRQVDMSEKHDRPGSALVHVQLSNGDSSGMGNMSGNGLQGADRFDLPDQFTLDNPPSSYDATTAAMAQQSLNSLLPPEFHPDPTSGSPSHSLLTTNTHDTDSTAHAVSNGISKPHSPITESLATKDQRDELKNDDQQRQSQELKGNQNNEQHEHHYSHDDLPRKPHTPCRRYMTIMRRRQPTEHRWLKSLTNHTLHTLHKKPFNRLLSKLRLKLKLMLTPKFKLKLRHMLMLLLQSQLQL</sequence>
<evidence type="ECO:0000313" key="2">
    <source>
        <dbReference type="EMBL" id="KKF97637.1"/>
    </source>
</evidence>
<organism evidence="2 3">
    <name type="scientific">Ceratocystis fimbriata f. sp. platani</name>
    <dbReference type="NCBI Taxonomy" id="88771"/>
    <lineage>
        <taxon>Eukaryota</taxon>
        <taxon>Fungi</taxon>
        <taxon>Dikarya</taxon>
        <taxon>Ascomycota</taxon>
        <taxon>Pezizomycotina</taxon>
        <taxon>Sordariomycetes</taxon>
        <taxon>Hypocreomycetidae</taxon>
        <taxon>Microascales</taxon>
        <taxon>Ceratocystidaceae</taxon>
        <taxon>Ceratocystis</taxon>
    </lineage>
</organism>
<dbReference type="EMBL" id="LBBL01000001">
    <property type="protein sequence ID" value="KKF97637.1"/>
    <property type="molecule type" value="Genomic_DNA"/>
</dbReference>
<feature type="compositionally biased region" description="Polar residues" evidence="1">
    <location>
        <begin position="167"/>
        <end position="176"/>
    </location>
</feature>
<feature type="region of interest" description="Disordered" evidence="1">
    <location>
        <begin position="137"/>
        <end position="176"/>
    </location>
</feature>
<accession>A0A0F8D4M5</accession>
<feature type="compositionally biased region" description="Polar residues" evidence="1">
    <location>
        <begin position="200"/>
        <end position="227"/>
    </location>
</feature>
<keyword evidence="3" id="KW-1185">Reference proteome</keyword>
<reference evidence="2 3" key="1">
    <citation type="submission" date="2015-04" db="EMBL/GenBank/DDBJ databases">
        <title>Genome sequence of Ceratocystis platani, a major pathogen of plane trees.</title>
        <authorList>
            <person name="Belbahri L."/>
        </authorList>
    </citation>
    <scope>NUCLEOTIDE SEQUENCE [LARGE SCALE GENOMIC DNA]</scope>
    <source>
        <strain evidence="2 3">CFO</strain>
    </source>
</reference>
<dbReference type="PANTHER" id="PTHR35392">
    <property type="entry name" value="ZN(II)2CYS6 TRANSCRIPTION FACTOR (EUROFUNG)-RELATED-RELATED"/>
    <property type="match status" value="1"/>
</dbReference>
<comment type="caution">
    <text evidence="2">The sequence shown here is derived from an EMBL/GenBank/DDBJ whole genome shotgun (WGS) entry which is preliminary data.</text>
</comment>
<feature type="compositionally biased region" description="Polar residues" evidence="1">
    <location>
        <begin position="254"/>
        <end position="265"/>
    </location>
</feature>
<feature type="compositionally biased region" description="Basic and acidic residues" evidence="1">
    <location>
        <begin position="239"/>
        <end position="253"/>
    </location>
</feature>
<proteinExistence type="predicted"/>
<dbReference type="OrthoDB" id="5417895at2759"/>
<feature type="region of interest" description="Disordered" evidence="1">
    <location>
        <begin position="190"/>
        <end position="283"/>
    </location>
</feature>
<evidence type="ECO:0000256" key="1">
    <source>
        <dbReference type="SAM" id="MobiDB-lite"/>
    </source>
</evidence>
<dbReference type="Proteomes" id="UP000034841">
    <property type="component" value="Unassembled WGS sequence"/>
</dbReference>
<protein>
    <submittedName>
        <fullName evidence="2">Uncharacterized protein</fullName>
    </submittedName>
</protein>
<dbReference type="PANTHER" id="PTHR35392:SF2">
    <property type="entry name" value="ZN(II)2CYS6 TRANSCRIPTION FACTOR (EUROFUNG)"/>
    <property type="match status" value="1"/>
</dbReference>
<name>A0A0F8D4M5_CERFI</name>